<dbReference type="InterPro" id="IPR033721">
    <property type="entry name" value="ProRS_core_arch_euk"/>
</dbReference>
<dbReference type="InterPro" id="IPR036621">
    <property type="entry name" value="Anticodon-bd_dom_sf"/>
</dbReference>
<dbReference type="InterPro" id="IPR004154">
    <property type="entry name" value="Anticodon-bd"/>
</dbReference>
<dbReference type="Pfam" id="PF03129">
    <property type="entry name" value="HGTP_anticodon"/>
    <property type="match status" value="1"/>
</dbReference>
<dbReference type="Pfam" id="PF00587">
    <property type="entry name" value="tRNA-synt_2b"/>
    <property type="match status" value="1"/>
</dbReference>
<dbReference type="NCBIfam" id="TIGR00408">
    <property type="entry name" value="proS_fam_I"/>
    <property type="match status" value="1"/>
</dbReference>
<protein>
    <recommendedName>
        <fullName evidence="8">Proline--tRNA ligase</fullName>
        <ecNumber evidence="8">6.1.1.15</ecNumber>
    </recommendedName>
    <alternativeName>
        <fullName evidence="8">Prolyl-tRNA synthetase</fullName>
        <shortName evidence="8">ProRS</shortName>
    </alternativeName>
</protein>
<comment type="subcellular location">
    <subcellularLocation>
        <location evidence="8">Cytoplasm</location>
    </subcellularLocation>
</comment>
<evidence type="ECO:0000256" key="1">
    <source>
        <dbReference type="ARBA" id="ARBA00022598"/>
    </source>
</evidence>
<organism evidence="10 11">
    <name type="scientific">bacterium (Candidatus Gribaldobacteria) CG10_big_fil_rev_8_21_14_0_10_41_12</name>
    <dbReference type="NCBI Taxonomy" id="2014277"/>
    <lineage>
        <taxon>Bacteria</taxon>
        <taxon>Candidatus Gribaldobacteria</taxon>
    </lineage>
</organism>
<dbReference type="HAMAP" id="MF_01571">
    <property type="entry name" value="Pro_tRNA_synth_type3"/>
    <property type="match status" value="1"/>
</dbReference>
<evidence type="ECO:0000256" key="4">
    <source>
        <dbReference type="ARBA" id="ARBA00022917"/>
    </source>
</evidence>
<dbReference type="GO" id="GO:0005524">
    <property type="term" value="F:ATP binding"/>
    <property type="evidence" value="ECO:0007669"/>
    <property type="project" value="UniProtKB-UniRule"/>
</dbReference>
<dbReference type="InterPro" id="IPR017449">
    <property type="entry name" value="Pro-tRNA_synth_II"/>
</dbReference>
<evidence type="ECO:0000256" key="5">
    <source>
        <dbReference type="ARBA" id="ARBA00023146"/>
    </source>
</evidence>
<feature type="domain" description="Aminoacyl-transfer RNA synthetases class-II family profile" evidence="9">
    <location>
        <begin position="41"/>
        <end position="300"/>
    </location>
</feature>
<keyword evidence="2 8" id="KW-0547">Nucleotide-binding</keyword>
<comment type="caution">
    <text evidence="10">The sequence shown here is derived from an EMBL/GenBank/DDBJ whole genome shotgun (WGS) entry which is preliminary data.</text>
</comment>
<evidence type="ECO:0000313" key="10">
    <source>
        <dbReference type="EMBL" id="PIR90909.1"/>
    </source>
</evidence>
<reference evidence="11" key="1">
    <citation type="submission" date="2017-09" db="EMBL/GenBank/DDBJ databases">
        <title>Depth-based differentiation of microbial function through sediment-hosted aquifers and enrichment of novel symbionts in the deep terrestrial subsurface.</title>
        <authorList>
            <person name="Probst A.J."/>
            <person name="Ladd B."/>
            <person name="Jarett J.K."/>
            <person name="Geller-Mcgrath D.E."/>
            <person name="Sieber C.M.K."/>
            <person name="Emerson J.B."/>
            <person name="Anantharaman K."/>
            <person name="Thomas B.C."/>
            <person name="Malmstrom R."/>
            <person name="Stieglmeier M."/>
            <person name="Klingl A."/>
            <person name="Woyke T."/>
            <person name="Ryan C.M."/>
            <person name="Banfield J.F."/>
        </authorList>
    </citation>
    <scope>NUCLEOTIDE SEQUENCE [LARGE SCALE GENOMIC DNA]</scope>
</reference>
<evidence type="ECO:0000313" key="11">
    <source>
        <dbReference type="Proteomes" id="UP000228906"/>
    </source>
</evidence>
<dbReference type="SUPFAM" id="SSF52954">
    <property type="entry name" value="Class II aaRS ABD-related"/>
    <property type="match status" value="1"/>
</dbReference>
<dbReference type="Proteomes" id="UP000228906">
    <property type="component" value="Unassembled WGS sequence"/>
</dbReference>
<dbReference type="SUPFAM" id="SSF64586">
    <property type="entry name" value="C-terminal domain of ProRS"/>
    <property type="match status" value="1"/>
</dbReference>
<dbReference type="GO" id="GO:0005737">
    <property type="term" value="C:cytoplasm"/>
    <property type="evidence" value="ECO:0007669"/>
    <property type="project" value="UniProtKB-SubCell"/>
</dbReference>
<name>A0A2H0UXJ3_9BACT</name>
<keyword evidence="4 8" id="KW-0648">Protein biosynthesis</keyword>
<evidence type="ECO:0000256" key="3">
    <source>
        <dbReference type="ARBA" id="ARBA00022840"/>
    </source>
</evidence>
<dbReference type="EC" id="6.1.1.15" evidence="8"/>
<proteinExistence type="inferred from homology"/>
<dbReference type="Pfam" id="PF09180">
    <property type="entry name" value="ProRS-C_1"/>
    <property type="match status" value="1"/>
</dbReference>
<dbReference type="InterPro" id="IPR002314">
    <property type="entry name" value="aa-tRNA-synt_IIb"/>
</dbReference>
<dbReference type="GO" id="GO:0006433">
    <property type="term" value="P:prolyl-tRNA aminoacylation"/>
    <property type="evidence" value="ECO:0007669"/>
    <property type="project" value="UniProtKB-UniRule"/>
</dbReference>
<dbReference type="SUPFAM" id="SSF55681">
    <property type="entry name" value="Class II aaRS and biotin synthetases"/>
    <property type="match status" value="1"/>
</dbReference>
<gene>
    <name evidence="8" type="primary">proS</name>
    <name evidence="10" type="ORF">COU03_03665</name>
</gene>
<dbReference type="Gene3D" id="3.40.50.800">
    <property type="entry name" value="Anticodon-binding domain"/>
    <property type="match status" value="1"/>
</dbReference>
<keyword evidence="3 8" id="KW-0067">ATP-binding</keyword>
<dbReference type="InterPro" id="IPR045864">
    <property type="entry name" value="aa-tRNA-synth_II/BPL/LPL"/>
</dbReference>
<comment type="function">
    <text evidence="8">Catalyzes the attachment of proline to tRNA(Pro) in a two-step reaction: proline is first activated by ATP to form Pro-AMP and then transferred to the acceptor end of tRNA(Pro).</text>
</comment>
<dbReference type="AlphaFoldDB" id="A0A2H0UXJ3"/>
<dbReference type="SMART" id="SM00946">
    <property type="entry name" value="ProRS-C_1"/>
    <property type="match status" value="1"/>
</dbReference>
<dbReference type="InterPro" id="IPR004499">
    <property type="entry name" value="Pro-tRNA-ligase_IIa_arc-type"/>
</dbReference>
<evidence type="ECO:0000256" key="2">
    <source>
        <dbReference type="ARBA" id="ARBA00022741"/>
    </source>
</evidence>
<dbReference type="PANTHER" id="PTHR43382:SF2">
    <property type="entry name" value="BIFUNCTIONAL GLUTAMATE_PROLINE--TRNA LIGASE"/>
    <property type="match status" value="1"/>
</dbReference>
<dbReference type="PANTHER" id="PTHR43382">
    <property type="entry name" value="PROLYL-TRNA SYNTHETASE"/>
    <property type="match status" value="1"/>
</dbReference>
<comment type="similarity">
    <text evidence="7 8">Belongs to the class-II aminoacyl-tRNA synthetase family. ProS type 3 subfamily.</text>
</comment>
<dbReference type="InterPro" id="IPR006195">
    <property type="entry name" value="aa-tRNA-synth_II"/>
</dbReference>
<dbReference type="CDD" id="cd00778">
    <property type="entry name" value="ProRS_core_arch_euk"/>
    <property type="match status" value="1"/>
</dbReference>
<sequence length="498" mass="56126">MDKKIQEQESDYAITPRAVDYSQWYLDVIAAGELADNSPVRGCMVIRPNGYAIWENMQKILDSSFKAKGVRNAYFPLLIPKSFFEKEAEHVEGFAKECAVVTHHRLALDDKKKLEPAGLLDEPLIIRPTSETIIYSMYAKWVHSFRDLPLLLNQWANVVRWEMRTRPFLRTTEFLWQEGHTAHAAKEEADATTLQMIEVYQEFFEKYLAIPVIKGIKSESEKFAGAVYTTCVEAMMQDGKALQVGTSHMLGQNFAKPFDVKFTDKNGQPQYVWQTSWGISTRAIGALIMVHSDDKGLILPPKIAPIAVVVVPIWNKDSEMVGVIEQAKQAAAQISSQAGCVVYVDEREGRPGPKFYEWERKGIPLRIEIGPAEIANKKVVIVRRDLGDKAIAPLADLPAKIKELLESMQINLYERAKQYREKMTKAIDSYDEMKTFLSGKDSGFVTAGWCGNAECEAKVKTETTATIRCLPLQQDHKPGKCIVCGQETTDTVIFAKAY</sequence>
<accession>A0A2H0UXJ3</accession>
<evidence type="ECO:0000256" key="7">
    <source>
        <dbReference type="ARBA" id="ARBA00060806"/>
    </source>
</evidence>
<keyword evidence="5 8" id="KW-0030">Aminoacyl-tRNA synthetase</keyword>
<comment type="subunit">
    <text evidence="8">Homodimer.</text>
</comment>
<keyword evidence="8" id="KW-0963">Cytoplasm</keyword>
<comment type="catalytic activity">
    <reaction evidence="6 8">
        <text>tRNA(Pro) + L-proline + ATP = L-prolyl-tRNA(Pro) + AMP + diphosphate</text>
        <dbReference type="Rhea" id="RHEA:14305"/>
        <dbReference type="Rhea" id="RHEA-COMP:9700"/>
        <dbReference type="Rhea" id="RHEA-COMP:9702"/>
        <dbReference type="ChEBI" id="CHEBI:30616"/>
        <dbReference type="ChEBI" id="CHEBI:33019"/>
        <dbReference type="ChEBI" id="CHEBI:60039"/>
        <dbReference type="ChEBI" id="CHEBI:78442"/>
        <dbReference type="ChEBI" id="CHEBI:78532"/>
        <dbReference type="ChEBI" id="CHEBI:456215"/>
        <dbReference type="EC" id="6.1.1.15"/>
    </reaction>
</comment>
<evidence type="ECO:0000256" key="6">
    <source>
        <dbReference type="ARBA" id="ARBA00047671"/>
    </source>
</evidence>
<dbReference type="InterPro" id="IPR016061">
    <property type="entry name" value="Pro-tRNA_ligase_II_C"/>
</dbReference>
<comment type="domain">
    <text evidence="8">Consists of three domains: the N-terminal catalytic domain, the anticodon-binding domain and the C-terminal extension.</text>
</comment>
<dbReference type="Gene3D" id="3.30.110.30">
    <property type="entry name" value="C-terminal domain of ProRS"/>
    <property type="match status" value="1"/>
</dbReference>
<evidence type="ECO:0000256" key="8">
    <source>
        <dbReference type="HAMAP-Rule" id="MF_01571"/>
    </source>
</evidence>
<keyword evidence="1 8" id="KW-0436">Ligase</keyword>
<dbReference type="GO" id="GO:0004827">
    <property type="term" value="F:proline-tRNA ligase activity"/>
    <property type="evidence" value="ECO:0007669"/>
    <property type="project" value="UniProtKB-UniRule"/>
</dbReference>
<dbReference type="FunFam" id="3.30.930.10:FF:000023">
    <property type="entry name" value="Proline--tRNA ligase"/>
    <property type="match status" value="1"/>
</dbReference>
<dbReference type="GO" id="GO:0017101">
    <property type="term" value="C:aminoacyl-tRNA synthetase multienzyme complex"/>
    <property type="evidence" value="ECO:0007669"/>
    <property type="project" value="TreeGrafter"/>
</dbReference>
<dbReference type="EMBL" id="PFAV01000068">
    <property type="protein sequence ID" value="PIR90909.1"/>
    <property type="molecule type" value="Genomic_DNA"/>
</dbReference>
<dbReference type="PROSITE" id="PS50862">
    <property type="entry name" value="AA_TRNA_LIGASE_II"/>
    <property type="match status" value="1"/>
</dbReference>
<evidence type="ECO:0000259" key="9">
    <source>
        <dbReference type="PROSITE" id="PS50862"/>
    </source>
</evidence>
<dbReference type="Gene3D" id="3.30.930.10">
    <property type="entry name" value="Bira Bifunctional Protein, Domain 2"/>
    <property type="match status" value="1"/>
</dbReference>
<dbReference type="CDD" id="cd00862">
    <property type="entry name" value="ProRS_anticodon_zinc"/>
    <property type="match status" value="1"/>
</dbReference>